<dbReference type="Pfam" id="PF20703">
    <property type="entry name" value="nSTAND1"/>
    <property type="match status" value="1"/>
</dbReference>
<dbReference type="SMART" id="SM00028">
    <property type="entry name" value="TPR"/>
    <property type="match status" value="4"/>
</dbReference>
<dbReference type="STRING" id="685588.A0A067SJM8"/>
<dbReference type="SUPFAM" id="SSF52540">
    <property type="entry name" value="P-loop containing nucleoside triphosphate hydrolases"/>
    <property type="match status" value="1"/>
</dbReference>
<dbReference type="InterPro" id="IPR011990">
    <property type="entry name" value="TPR-like_helical_dom_sf"/>
</dbReference>
<dbReference type="Gene3D" id="1.25.40.10">
    <property type="entry name" value="Tetratricopeptide repeat domain"/>
    <property type="match status" value="1"/>
</dbReference>
<name>A0A067SJM8_GALM3</name>
<evidence type="ECO:0000259" key="1">
    <source>
        <dbReference type="Pfam" id="PF20703"/>
    </source>
</evidence>
<reference evidence="3" key="1">
    <citation type="journal article" date="2014" name="Proc. Natl. Acad. Sci. U.S.A.">
        <title>Extensive sampling of basidiomycete genomes demonstrates inadequacy of the white-rot/brown-rot paradigm for wood decay fungi.</title>
        <authorList>
            <person name="Riley R."/>
            <person name="Salamov A.A."/>
            <person name="Brown D.W."/>
            <person name="Nagy L.G."/>
            <person name="Floudas D."/>
            <person name="Held B.W."/>
            <person name="Levasseur A."/>
            <person name="Lombard V."/>
            <person name="Morin E."/>
            <person name="Otillar R."/>
            <person name="Lindquist E.A."/>
            <person name="Sun H."/>
            <person name="LaButti K.M."/>
            <person name="Schmutz J."/>
            <person name="Jabbour D."/>
            <person name="Luo H."/>
            <person name="Baker S.E."/>
            <person name="Pisabarro A.G."/>
            <person name="Walton J.D."/>
            <person name="Blanchette R.A."/>
            <person name="Henrissat B."/>
            <person name="Martin F."/>
            <person name="Cullen D."/>
            <person name="Hibbett D.S."/>
            <person name="Grigoriev I.V."/>
        </authorList>
    </citation>
    <scope>NUCLEOTIDE SEQUENCE [LARGE SCALE GENOMIC DNA]</scope>
    <source>
        <strain evidence="3">CBS 339.88</strain>
    </source>
</reference>
<dbReference type="InterPro" id="IPR027417">
    <property type="entry name" value="P-loop_NTPase"/>
</dbReference>
<evidence type="ECO:0000313" key="2">
    <source>
        <dbReference type="EMBL" id="KDR71106.1"/>
    </source>
</evidence>
<dbReference type="InterPro" id="IPR019734">
    <property type="entry name" value="TPR_rpt"/>
</dbReference>
<dbReference type="HOGENOM" id="CLU_010537_0_0_1"/>
<accession>A0A067SJM8</accession>
<proteinExistence type="predicted"/>
<dbReference type="OrthoDB" id="3052556at2759"/>
<feature type="domain" description="Novel STAND NTPase 1" evidence="1">
    <location>
        <begin position="44"/>
        <end position="189"/>
    </location>
</feature>
<dbReference type="Proteomes" id="UP000027222">
    <property type="component" value="Unassembled WGS sequence"/>
</dbReference>
<sequence>MRTIITKVANLDDRFGEFEEVYKRSASAPRSDPVARQQIPLKPEVFYGRDDLVDEISRFLLKQETSRICILGPGGMGKTSVSLAVVESSLVQDRFPHGSSVWVPCIGATSASLFLETLYIQLRVPGDKQITLEKIITELSASADPRLLVLDNFETPWNAPGGTQKQVEDILRMLAKLDHVAMLVTMRGNHPPCHHAIKWQSKNIEPTDEESCLRIFHDINPSSKDDPDVGQLLTVLGHMPFAVTLMANLAEDGQSTAKDLLAAWSESGPDLLSDNPEQSMNRSIRLSVDSDLVQQNPNAVLLLGILSLLPAGTTKENLRWWAPSLTTATILSATATLSKAGLLHNQIEDDLRKQIYLACCQFVLDHACRYNEPTFSENSKVLAAEDTNIQSILFFVSSTLLHQLLSDKTVEALIAFCWYRDDTKPDPELAQYAVTAAKTYGVDSYRASAMWCLGDTYHYIGKYDLSYDLLQKAYQLFNSLPNADPKLQRLSGLCGVDLVNAASLFIDDTNENVSLALEVGEKCAGLSDSIHGKSLVSIGHAFIWTTQYQKALSYLDQGCILLQAVKDAPNLADAYHNIAYVHYKEHRFSDALDAIGEAWRLAEMTDFAALQANTAGEYCRILFHVNRDAEAWYYLEIYLTKTRHIGNLNDISDALEHMGYGYLRQGAYQNSYHAYEAAATQYLYSSYPWIEQICKDNMARIKQKQAEPNSVVGFYRPSTHYDKTLFYPFGQLPVSNVLIFSL</sequence>
<dbReference type="SUPFAM" id="SSF48452">
    <property type="entry name" value="TPR-like"/>
    <property type="match status" value="2"/>
</dbReference>
<dbReference type="PANTHER" id="PTHR47691">
    <property type="entry name" value="REGULATOR-RELATED"/>
    <property type="match status" value="1"/>
</dbReference>
<protein>
    <recommendedName>
        <fullName evidence="1">Novel STAND NTPase 1 domain-containing protein</fullName>
    </recommendedName>
</protein>
<gene>
    <name evidence="2" type="ORF">GALMADRAFT_75476</name>
</gene>
<dbReference type="PANTHER" id="PTHR47691:SF3">
    <property type="entry name" value="HTH-TYPE TRANSCRIPTIONAL REGULATOR RV0890C-RELATED"/>
    <property type="match status" value="1"/>
</dbReference>
<dbReference type="EMBL" id="KL142394">
    <property type="protein sequence ID" value="KDR71106.1"/>
    <property type="molecule type" value="Genomic_DNA"/>
</dbReference>
<keyword evidence="3" id="KW-1185">Reference proteome</keyword>
<dbReference type="InterPro" id="IPR049052">
    <property type="entry name" value="nSTAND1"/>
</dbReference>
<organism evidence="2 3">
    <name type="scientific">Galerina marginata (strain CBS 339.88)</name>
    <dbReference type="NCBI Taxonomy" id="685588"/>
    <lineage>
        <taxon>Eukaryota</taxon>
        <taxon>Fungi</taxon>
        <taxon>Dikarya</taxon>
        <taxon>Basidiomycota</taxon>
        <taxon>Agaricomycotina</taxon>
        <taxon>Agaricomycetes</taxon>
        <taxon>Agaricomycetidae</taxon>
        <taxon>Agaricales</taxon>
        <taxon>Agaricineae</taxon>
        <taxon>Strophariaceae</taxon>
        <taxon>Galerina</taxon>
    </lineage>
</organism>
<dbReference type="Gene3D" id="3.40.50.300">
    <property type="entry name" value="P-loop containing nucleotide triphosphate hydrolases"/>
    <property type="match status" value="1"/>
</dbReference>
<dbReference type="AlphaFoldDB" id="A0A067SJM8"/>
<evidence type="ECO:0000313" key="3">
    <source>
        <dbReference type="Proteomes" id="UP000027222"/>
    </source>
</evidence>